<dbReference type="SUPFAM" id="SSF48452">
    <property type="entry name" value="TPR-like"/>
    <property type="match status" value="1"/>
</dbReference>
<evidence type="ECO:0000313" key="11">
    <source>
        <dbReference type="EMBL" id="BBM87700.1"/>
    </source>
</evidence>
<dbReference type="AlphaFoldDB" id="A0A5S9IUA3"/>
<feature type="domain" description="Protein kinase" evidence="10">
    <location>
        <begin position="146"/>
        <end position="400"/>
    </location>
</feature>
<dbReference type="OrthoDB" id="258731at2"/>
<feature type="repeat" description="TPR" evidence="7">
    <location>
        <begin position="630"/>
        <end position="663"/>
    </location>
</feature>
<accession>A0A5S9IUA3</accession>
<evidence type="ECO:0000256" key="6">
    <source>
        <dbReference type="ARBA" id="ARBA00022840"/>
    </source>
</evidence>
<keyword evidence="6 8" id="KW-0067">ATP-binding</keyword>
<dbReference type="InterPro" id="IPR000719">
    <property type="entry name" value="Prot_kinase_dom"/>
</dbReference>
<keyword evidence="7" id="KW-0802">TPR repeat</keyword>
<dbReference type="PROSITE" id="PS50005">
    <property type="entry name" value="TPR"/>
    <property type="match status" value="4"/>
</dbReference>
<dbReference type="PANTHER" id="PTHR43289:SF6">
    <property type="entry name" value="SERINE_THREONINE-PROTEIN KINASE NEKL-3"/>
    <property type="match status" value="1"/>
</dbReference>
<keyword evidence="5 11" id="KW-0418">Kinase</keyword>
<keyword evidence="9" id="KW-1133">Transmembrane helix</keyword>
<dbReference type="InterPro" id="IPR011990">
    <property type="entry name" value="TPR-like_helical_dom_sf"/>
</dbReference>
<gene>
    <name evidence="11" type="ORF">UABAM_06115</name>
</gene>
<dbReference type="PROSITE" id="PS50011">
    <property type="entry name" value="PROTEIN_KINASE_DOM"/>
    <property type="match status" value="1"/>
</dbReference>
<dbReference type="PROSITE" id="PS00108">
    <property type="entry name" value="PROTEIN_KINASE_ST"/>
    <property type="match status" value="1"/>
</dbReference>
<dbReference type="KEGG" id="uam:UABAM_06115"/>
<dbReference type="Proteomes" id="UP000326354">
    <property type="component" value="Chromosome"/>
</dbReference>
<keyword evidence="9" id="KW-0812">Transmembrane</keyword>
<dbReference type="Gene3D" id="1.25.40.10">
    <property type="entry name" value="Tetratricopeptide repeat domain"/>
    <property type="match status" value="3"/>
</dbReference>
<evidence type="ECO:0000313" key="12">
    <source>
        <dbReference type="Proteomes" id="UP000326354"/>
    </source>
</evidence>
<keyword evidence="12" id="KW-1185">Reference proteome</keyword>
<feature type="repeat" description="TPR" evidence="7">
    <location>
        <begin position="585"/>
        <end position="618"/>
    </location>
</feature>
<dbReference type="InterPro" id="IPR037257">
    <property type="entry name" value="T2SS_E_N_sf"/>
</dbReference>
<evidence type="ECO:0000256" key="7">
    <source>
        <dbReference type="PROSITE-ProRule" id="PRU00339"/>
    </source>
</evidence>
<dbReference type="PANTHER" id="PTHR43289">
    <property type="entry name" value="MITOGEN-ACTIVATED PROTEIN KINASE KINASE KINASE 20-RELATED"/>
    <property type="match status" value="1"/>
</dbReference>
<keyword evidence="2" id="KW-0723">Serine/threonine-protein kinase</keyword>
<evidence type="ECO:0000256" key="3">
    <source>
        <dbReference type="ARBA" id="ARBA00022679"/>
    </source>
</evidence>
<evidence type="ECO:0000256" key="8">
    <source>
        <dbReference type="PROSITE-ProRule" id="PRU10141"/>
    </source>
</evidence>
<sequence length="886" mass="103505">MNLRCNLCNEIYSFHCETCPKCSQKLFGELARDMNYLTDQQLQLAIHQHQQKRQPLGSLLVELNLLTWEQVTTILAKQKKIVVKCDSCRIVFNVHKEQINSNCAECNEPLRAATQFLPYKLAPFCPKESKNLPLVSNTPKNIFGHYEIYHEIGRGGMGRVYKTWDQKLRCVVAVKKVENISIDRRRFLREVQTIAQLNHPNIVRLLGFGEEPAYYIAMSYVQGKTLDKFIKEHPSFLDMIKIFQKLAEALDYAHKRGVIHRDIKPDNIVITPEQQPIIMDFGIAKAVDDTLKISHTGCIVGTPSYMSPQQARGEAVTHSTDIYSLGASFYEVLTGCCPFQGEHPHKIMLDLQEKEPILPTQIRADIPKELEAICLKCLDKKIEKRYQYARHIAVDLQNYIENRPISARKMTEVQKWIKNIVRNKVKYAVVTCLVFFAVLTIGYFLHITSEHNKQLQYERNAAVKNAQMTFAFLQKVYWKYELLRKDKNLVRSLKNLFGELERQNALSLTDEKSQEILWLYAIVYSLSDNKHERSKGFEAYSHFLSKFPTDARAYASRGIIHLRHKDFDKAISDFTKAISLQNKLSVAYYNRGFAYIRVKQYLKAIADLSATLKIEKEANSKINHHDFDRNNIYFNRGLAFFHTKSYQKALKDFDAVIKNRPQNMQAYLYRAQILENIYDYKNAIEDYSFLIKVNYETKLVYHRRAELYWKLQDVRWKEDLLKLISISGKKEKYLFWGDYYHYQKQFAKAISHYKQYTTYFPRKETGYVSIATALIQQQKFQLAISYLKKAMPLTQNNFDVYARIGSCYCVLQKYDQGMRYLKKAIEISPYRVGPYLDLGNCYWIKGDSKKALQCWENAAKMPSPQQNFIKKKILQIQAAIKEGNKK</sequence>
<feature type="repeat" description="TPR" evidence="7">
    <location>
        <begin position="551"/>
        <end position="584"/>
    </location>
</feature>
<dbReference type="GO" id="GO:0004674">
    <property type="term" value="F:protein serine/threonine kinase activity"/>
    <property type="evidence" value="ECO:0007669"/>
    <property type="project" value="UniProtKB-KW"/>
</dbReference>
<evidence type="ECO:0000256" key="5">
    <source>
        <dbReference type="ARBA" id="ARBA00022777"/>
    </source>
</evidence>
<dbReference type="InterPro" id="IPR008271">
    <property type="entry name" value="Ser/Thr_kinase_AS"/>
</dbReference>
<dbReference type="InterPro" id="IPR019734">
    <property type="entry name" value="TPR_rpt"/>
</dbReference>
<dbReference type="Pfam" id="PF13181">
    <property type="entry name" value="TPR_8"/>
    <property type="match status" value="2"/>
</dbReference>
<dbReference type="EC" id="2.7.11.1" evidence="1"/>
<dbReference type="Gene3D" id="3.30.200.20">
    <property type="entry name" value="Phosphorylase Kinase, domain 1"/>
    <property type="match status" value="1"/>
</dbReference>
<dbReference type="PROSITE" id="PS00107">
    <property type="entry name" value="PROTEIN_KINASE_ATP"/>
    <property type="match status" value="1"/>
</dbReference>
<dbReference type="GO" id="GO:0005524">
    <property type="term" value="F:ATP binding"/>
    <property type="evidence" value="ECO:0007669"/>
    <property type="project" value="UniProtKB-UniRule"/>
</dbReference>
<dbReference type="SMART" id="SM00028">
    <property type="entry name" value="TPR"/>
    <property type="match status" value="8"/>
</dbReference>
<dbReference type="EMBL" id="AP019860">
    <property type="protein sequence ID" value="BBM87700.1"/>
    <property type="molecule type" value="Genomic_DNA"/>
</dbReference>
<evidence type="ECO:0000256" key="2">
    <source>
        <dbReference type="ARBA" id="ARBA00022527"/>
    </source>
</evidence>
<dbReference type="SUPFAM" id="SSF160246">
    <property type="entry name" value="EspE N-terminal domain-like"/>
    <property type="match status" value="1"/>
</dbReference>
<dbReference type="Pfam" id="PF13432">
    <property type="entry name" value="TPR_16"/>
    <property type="match status" value="1"/>
</dbReference>
<evidence type="ECO:0000259" key="10">
    <source>
        <dbReference type="PROSITE" id="PS50011"/>
    </source>
</evidence>
<dbReference type="InterPro" id="IPR011009">
    <property type="entry name" value="Kinase-like_dom_sf"/>
</dbReference>
<name>A0A5S9IUA3_UABAM</name>
<dbReference type="Gene3D" id="1.10.510.10">
    <property type="entry name" value="Transferase(Phosphotransferase) domain 1"/>
    <property type="match status" value="1"/>
</dbReference>
<proteinExistence type="predicted"/>
<dbReference type="Pfam" id="PF00069">
    <property type="entry name" value="Pkinase"/>
    <property type="match status" value="1"/>
</dbReference>
<dbReference type="FunFam" id="1.10.510.10:FF:000021">
    <property type="entry name" value="Serine/threonine protein kinase"/>
    <property type="match status" value="1"/>
</dbReference>
<protein>
    <recommendedName>
        <fullName evidence="1">non-specific serine/threonine protein kinase</fullName>
        <ecNumber evidence="1">2.7.11.1</ecNumber>
    </recommendedName>
</protein>
<keyword evidence="3" id="KW-0808">Transferase</keyword>
<keyword evidence="4 8" id="KW-0547">Nucleotide-binding</keyword>
<evidence type="ECO:0000256" key="9">
    <source>
        <dbReference type="SAM" id="Phobius"/>
    </source>
</evidence>
<evidence type="ECO:0000256" key="4">
    <source>
        <dbReference type="ARBA" id="ARBA00022741"/>
    </source>
</evidence>
<dbReference type="SMART" id="SM00220">
    <property type="entry name" value="S_TKc"/>
    <property type="match status" value="1"/>
</dbReference>
<feature type="binding site" evidence="8">
    <location>
        <position position="176"/>
    </location>
    <ligand>
        <name>ATP</name>
        <dbReference type="ChEBI" id="CHEBI:30616"/>
    </ligand>
</feature>
<dbReference type="RefSeq" id="WP_151971705.1">
    <property type="nucleotide sequence ID" value="NZ_AP019860.1"/>
</dbReference>
<dbReference type="CDD" id="cd14014">
    <property type="entry name" value="STKc_PknB_like"/>
    <property type="match status" value="1"/>
</dbReference>
<organism evidence="11 12">
    <name type="scientific">Uabimicrobium amorphum</name>
    <dbReference type="NCBI Taxonomy" id="2596890"/>
    <lineage>
        <taxon>Bacteria</taxon>
        <taxon>Pseudomonadati</taxon>
        <taxon>Planctomycetota</taxon>
        <taxon>Candidatus Uabimicrobiia</taxon>
        <taxon>Candidatus Uabimicrobiales</taxon>
        <taxon>Candidatus Uabimicrobiaceae</taxon>
        <taxon>Candidatus Uabimicrobium</taxon>
    </lineage>
</organism>
<feature type="transmembrane region" description="Helical" evidence="9">
    <location>
        <begin position="425"/>
        <end position="445"/>
    </location>
</feature>
<dbReference type="SUPFAM" id="SSF56112">
    <property type="entry name" value="Protein kinase-like (PK-like)"/>
    <property type="match status" value="1"/>
</dbReference>
<keyword evidence="9" id="KW-0472">Membrane</keyword>
<feature type="repeat" description="TPR" evidence="7">
    <location>
        <begin position="798"/>
        <end position="831"/>
    </location>
</feature>
<dbReference type="InterPro" id="IPR017441">
    <property type="entry name" value="Protein_kinase_ATP_BS"/>
</dbReference>
<evidence type="ECO:0000256" key="1">
    <source>
        <dbReference type="ARBA" id="ARBA00012513"/>
    </source>
</evidence>
<reference evidence="11 12" key="1">
    <citation type="submission" date="2019-08" db="EMBL/GenBank/DDBJ databases">
        <title>Complete genome sequence of Candidatus Uab amorphum.</title>
        <authorList>
            <person name="Shiratori T."/>
            <person name="Suzuki S."/>
            <person name="Kakizawa Y."/>
            <person name="Ishida K."/>
        </authorList>
    </citation>
    <scope>NUCLEOTIDE SEQUENCE [LARGE SCALE GENOMIC DNA]</scope>
    <source>
        <strain evidence="11 12">SRT547</strain>
    </source>
</reference>